<accession>A0A9X3NEB6</accession>
<comment type="caution">
    <text evidence="1">The sequence shown here is derived from an EMBL/GenBank/DDBJ whole genome shotgun (WGS) entry which is preliminary data.</text>
</comment>
<keyword evidence="2" id="KW-1185">Reference proteome</keyword>
<dbReference type="EMBL" id="JAPDDP010000079">
    <property type="protein sequence ID" value="MDA0184544.1"/>
    <property type="molecule type" value="Genomic_DNA"/>
</dbReference>
<gene>
    <name evidence="1" type="ORF">OJ997_29850</name>
</gene>
<protein>
    <submittedName>
        <fullName evidence="1">Uncharacterized protein</fullName>
    </submittedName>
</protein>
<dbReference type="RefSeq" id="WP_270028999.1">
    <property type="nucleotide sequence ID" value="NZ_JAPDDP010000079.1"/>
</dbReference>
<sequence>MHNRALHDSLAAFVQEAAWQLAEEVSGGAEIPFELDATPTRSAPLYCYRPLTGRFIAQHRTMLSRLPSYAQAVRGLGALPDLPAYLTKRGRRAPAHDMPDGALQAFLGAMWEDVTDFVYDDARFAAAYAELEDVTYSGCALSLVITPVEGLVIESGEVALGDGLSLVRAATLTDAPQGLGEEDPLATVAVLTLESKDGRALEHAGRRLRRLQTALRLWDDAEPALGPAAHARTDGSPWMAIPLATGIRRPNEDCLLSAEEEDPLRAFCGLVARRTPRSGELAWALRRFELGCERGNALEALTDWLLAARALLANPDQAGYGGVAERLAAICAEQPDRPHLEARVREAISLERAAMVGFVKATPQVEDLIAELGGCLRAVLRDVLCGHLDPALRTVADELRGTSSVEQPA</sequence>
<dbReference type="Proteomes" id="UP001147653">
    <property type="component" value="Unassembled WGS sequence"/>
</dbReference>
<proteinExistence type="predicted"/>
<evidence type="ECO:0000313" key="1">
    <source>
        <dbReference type="EMBL" id="MDA0184544.1"/>
    </source>
</evidence>
<name>A0A9X3NEB6_9ACTN</name>
<dbReference type="AlphaFoldDB" id="A0A9X3NEB6"/>
<reference evidence="1" key="1">
    <citation type="submission" date="2022-10" db="EMBL/GenBank/DDBJ databases">
        <title>The WGS of Solirubrobacter phytolaccae KCTC 29190.</title>
        <authorList>
            <person name="Jiang Z."/>
        </authorList>
    </citation>
    <scope>NUCLEOTIDE SEQUENCE</scope>
    <source>
        <strain evidence="1">KCTC 29190</strain>
    </source>
</reference>
<organism evidence="1 2">
    <name type="scientific">Solirubrobacter phytolaccae</name>
    <dbReference type="NCBI Taxonomy" id="1404360"/>
    <lineage>
        <taxon>Bacteria</taxon>
        <taxon>Bacillati</taxon>
        <taxon>Actinomycetota</taxon>
        <taxon>Thermoleophilia</taxon>
        <taxon>Solirubrobacterales</taxon>
        <taxon>Solirubrobacteraceae</taxon>
        <taxon>Solirubrobacter</taxon>
    </lineage>
</organism>
<evidence type="ECO:0000313" key="2">
    <source>
        <dbReference type="Proteomes" id="UP001147653"/>
    </source>
</evidence>